<dbReference type="EMBL" id="MT747832">
    <property type="protein sequence ID" value="QWE50991.1"/>
    <property type="molecule type" value="Genomic_DNA"/>
</dbReference>
<dbReference type="CDD" id="cd00165">
    <property type="entry name" value="S4"/>
    <property type="match status" value="1"/>
</dbReference>
<dbReference type="Gene3D" id="1.10.1050.10">
    <property type="entry name" value="Ribosomal Protein S4 Delta 41, Chain A, domain 1"/>
    <property type="match status" value="1"/>
</dbReference>
<evidence type="ECO:0000259" key="2">
    <source>
        <dbReference type="SMART" id="SM00363"/>
    </source>
</evidence>
<gene>
    <name evidence="3" type="primary">rps4</name>
</gene>
<dbReference type="InterPro" id="IPR002942">
    <property type="entry name" value="S4_RNA-bd"/>
</dbReference>
<keyword evidence="3" id="KW-0496">Mitochondrion</keyword>
<dbReference type="SUPFAM" id="SSF55174">
    <property type="entry name" value="Alpha-L RNA-binding motif"/>
    <property type="match status" value="1"/>
</dbReference>
<dbReference type="AlphaFoldDB" id="A0A8E8PF30"/>
<geneLocation type="mitochondrion" evidence="3"/>
<protein>
    <submittedName>
        <fullName evidence="3">Ribosomal protein S4</fullName>
    </submittedName>
</protein>
<dbReference type="GO" id="GO:0003723">
    <property type="term" value="F:RNA binding"/>
    <property type="evidence" value="ECO:0007669"/>
    <property type="project" value="UniProtKB-KW"/>
</dbReference>
<feature type="domain" description="RNA-binding S4" evidence="2">
    <location>
        <begin position="130"/>
        <end position="192"/>
    </location>
</feature>
<organism evidence="3">
    <name type="scientific">Phaeophyceae sp</name>
    <dbReference type="NCBI Taxonomy" id="2249243"/>
    <lineage>
        <taxon>Eukaryota</taxon>
        <taxon>Sar</taxon>
        <taxon>Stramenopiles</taxon>
        <taxon>Ochrophyta</taxon>
        <taxon>PX clade</taxon>
        <taxon>Phaeophyceae</taxon>
    </lineage>
</organism>
<accession>A0A8E8PF30</accession>
<dbReference type="GO" id="GO:0005840">
    <property type="term" value="C:ribosome"/>
    <property type="evidence" value="ECO:0007669"/>
    <property type="project" value="UniProtKB-KW"/>
</dbReference>
<dbReference type="SMART" id="SM00363">
    <property type="entry name" value="S4"/>
    <property type="match status" value="1"/>
</dbReference>
<keyword evidence="3" id="KW-0687">Ribonucleoprotein</keyword>
<keyword evidence="1" id="KW-0694">RNA-binding</keyword>
<dbReference type="PROSITE" id="PS50889">
    <property type="entry name" value="S4"/>
    <property type="match status" value="1"/>
</dbReference>
<dbReference type="Pfam" id="PF01479">
    <property type="entry name" value="S4"/>
    <property type="match status" value="1"/>
</dbReference>
<dbReference type="InterPro" id="IPR036986">
    <property type="entry name" value="S4_RNA-bd_sf"/>
</dbReference>
<evidence type="ECO:0000256" key="1">
    <source>
        <dbReference type="PROSITE-ProRule" id="PRU00182"/>
    </source>
</evidence>
<keyword evidence="3" id="KW-0689">Ribosomal protein</keyword>
<sequence>MRLKHRYKSCLWSRTDIWGNLITKENSFLRKKWDTIINILASQKNRRKRSGVKSNTKASTLLHDYSFIKPRTRPNQVYKSNRWAFRGALSSVLCLRRFYGDVSHRSFKKLCKPWATVSNPTLNLLGALEGRLDITLWRLGFFHSIYYSRQAILHNKVLVNGRAVGLGSYTLRKGDHVSFCHTQRKAIYTRIKRRYAKYTTTKVKSLMKSLSNRAKFQFFLPPTPRWIQTNYSNFSFFLSSEVCLPIVYPYRVLLEDIVGAAKYGYR</sequence>
<evidence type="ECO:0000313" key="3">
    <source>
        <dbReference type="EMBL" id="QWE50991.1"/>
    </source>
</evidence>
<reference evidence="3" key="1">
    <citation type="journal article" date="2021" name="Eur. J. Phycol.">
        <title>High-throughput sequencing of the kelp Alaria (Phaeophyceae) reveals epi-endobiotic associations, including a likely phaeophycean parasite.</title>
        <authorList>
            <person name="Bringloe T.T."/>
            <person name="Sauermann R."/>
            <person name="Krause-Jensen D."/>
            <person name="Olesen B."/>
            <person name="Klimova A."/>
            <person name="Klochkova T.A."/>
            <person name="Verbruggen H."/>
        </authorList>
    </citation>
    <scope>NUCLEOTIDE SEQUENCE</scope>
</reference>
<name>A0A8E8PF30_9PHAE</name>
<proteinExistence type="predicted"/>
<dbReference type="Gene3D" id="3.10.290.10">
    <property type="entry name" value="RNA-binding S4 domain"/>
    <property type="match status" value="1"/>
</dbReference>